<dbReference type="PANTHER" id="PTHR24264">
    <property type="entry name" value="TRYPSIN-RELATED"/>
    <property type="match status" value="1"/>
</dbReference>
<evidence type="ECO:0000256" key="1">
    <source>
        <dbReference type="ARBA" id="ARBA00004613"/>
    </source>
</evidence>
<reference evidence="9" key="1">
    <citation type="submission" date="2025-08" db="UniProtKB">
        <authorList>
            <consortium name="RefSeq"/>
        </authorList>
    </citation>
    <scope>IDENTIFICATION</scope>
</reference>
<dbReference type="GeneID" id="103510859"/>
<gene>
    <name evidence="9" type="primary">LOC103510859</name>
</gene>
<dbReference type="GO" id="GO:0005615">
    <property type="term" value="C:extracellular space"/>
    <property type="evidence" value="ECO:0007669"/>
    <property type="project" value="TreeGrafter"/>
</dbReference>
<dbReference type="GO" id="GO:0004252">
    <property type="term" value="F:serine-type endopeptidase activity"/>
    <property type="evidence" value="ECO:0007669"/>
    <property type="project" value="InterPro"/>
</dbReference>
<dbReference type="Gene3D" id="2.40.10.10">
    <property type="entry name" value="Trypsin-like serine proteases"/>
    <property type="match status" value="1"/>
</dbReference>
<keyword evidence="8" id="KW-1185">Reference proteome</keyword>
<sequence>MCYAPSFTSYRTEPPYDNGLYDHEPSSGPGGYVDSGPGSYSGLGSYADSGPGGYEPSGYDDNDDYFRNAKSLSFDGQTKADQQSNQGNTNVAFRDDAGKSFNQKQSDGDGGGPLVCERGGTFQVVGLVSWGIGCGQYGVPGVYVKVAYYLDWIRQVTARY</sequence>
<feature type="domain" description="Peptidase S1" evidence="7">
    <location>
        <begin position="1"/>
        <end position="158"/>
    </location>
</feature>
<dbReference type="PaxDb" id="121845-A0A1S3D3T9"/>
<name>A0A1S3D3T9_DIACI</name>
<feature type="compositionally biased region" description="Low complexity" evidence="6">
    <location>
        <begin position="35"/>
        <end position="46"/>
    </location>
</feature>
<dbReference type="Proteomes" id="UP000079169">
    <property type="component" value="Unplaced"/>
</dbReference>
<proteinExistence type="predicted"/>
<evidence type="ECO:0000256" key="3">
    <source>
        <dbReference type="ARBA" id="ARBA00022670"/>
    </source>
</evidence>
<evidence type="ECO:0000259" key="7">
    <source>
        <dbReference type="PROSITE" id="PS50240"/>
    </source>
</evidence>
<feature type="compositionally biased region" description="Polar residues" evidence="6">
    <location>
        <begin position="1"/>
        <end position="11"/>
    </location>
</feature>
<dbReference type="AlphaFoldDB" id="A0A1S3D3T9"/>
<comment type="subcellular location">
    <subcellularLocation>
        <location evidence="1">Secreted</location>
    </subcellularLocation>
</comment>
<dbReference type="KEGG" id="dci:103510859"/>
<evidence type="ECO:0000256" key="6">
    <source>
        <dbReference type="SAM" id="MobiDB-lite"/>
    </source>
</evidence>
<accession>A0A1S3D3T9</accession>
<dbReference type="InterPro" id="IPR009003">
    <property type="entry name" value="Peptidase_S1_PA"/>
</dbReference>
<keyword evidence="3" id="KW-0645">Protease</keyword>
<protein>
    <submittedName>
        <fullName evidence="9">Kallikrein-15</fullName>
    </submittedName>
</protein>
<feature type="compositionally biased region" description="Polar residues" evidence="6">
    <location>
        <begin position="70"/>
        <end position="91"/>
    </location>
</feature>
<dbReference type="InterPro" id="IPR050127">
    <property type="entry name" value="Serine_Proteases_S1"/>
</dbReference>
<evidence type="ECO:0000313" key="8">
    <source>
        <dbReference type="Proteomes" id="UP000079169"/>
    </source>
</evidence>
<evidence type="ECO:0000256" key="4">
    <source>
        <dbReference type="ARBA" id="ARBA00022801"/>
    </source>
</evidence>
<dbReference type="SUPFAM" id="SSF50494">
    <property type="entry name" value="Trypsin-like serine proteases"/>
    <property type="match status" value="1"/>
</dbReference>
<dbReference type="GO" id="GO:0006508">
    <property type="term" value="P:proteolysis"/>
    <property type="evidence" value="ECO:0007669"/>
    <property type="project" value="UniProtKB-KW"/>
</dbReference>
<dbReference type="RefSeq" id="XP_008473780.1">
    <property type="nucleotide sequence ID" value="XM_008475558.1"/>
</dbReference>
<evidence type="ECO:0000256" key="5">
    <source>
        <dbReference type="ARBA" id="ARBA00022825"/>
    </source>
</evidence>
<dbReference type="PANTHER" id="PTHR24264:SF65">
    <property type="entry name" value="SRCR DOMAIN-CONTAINING PROTEIN"/>
    <property type="match status" value="1"/>
</dbReference>
<dbReference type="InterPro" id="IPR001254">
    <property type="entry name" value="Trypsin_dom"/>
</dbReference>
<evidence type="ECO:0000313" key="9">
    <source>
        <dbReference type="RefSeq" id="XP_008473780.1"/>
    </source>
</evidence>
<keyword evidence="2" id="KW-0964">Secreted</keyword>
<organism evidence="8 9">
    <name type="scientific">Diaphorina citri</name>
    <name type="common">Asian citrus psyllid</name>
    <dbReference type="NCBI Taxonomy" id="121845"/>
    <lineage>
        <taxon>Eukaryota</taxon>
        <taxon>Metazoa</taxon>
        <taxon>Ecdysozoa</taxon>
        <taxon>Arthropoda</taxon>
        <taxon>Hexapoda</taxon>
        <taxon>Insecta</taxon>
        <taxon>Pterygota</taxon>
        <taxon>Neoptera</taxon>
        <taxon>Paraneoptera</taxon>
        <taxon>Hemiptera</taxon>
        <taxon>Sternorrhyncha</taxon>
        <taxon>Psylloidea</taxon>
        <taxon>Psyllidae</taxon>
        <taxon>Diaphorininae</taxon>
        <taxon>Diaphorina</taxon>
    </lineage>
</organism>
<feature type="region of interest" description="Disordered" evidence="6">
    <location>
        <begin position="1"/>
        <end position="112"/>
    </location>
</feature>
<dbReference type="PROSITE" id="PS50240">
    <property type="entry name" value="TRYPSIN_DOM"/>
    <property type="match status" value="1"/>
</dbReference>
<keyword evidence="4" id="KW-0378">Hydrolase</keyword>
<keyword evidence="5" id="KW-0720">Serine protease</keyword>
<dbReference type="Pfam" id="PF00089">
    <property type="entry name" value="Trypsin"/>
    <property type="match status" value="1"/>
</dbReference>
<evidence type="ECO:0000256" key="2">
    <source>
        <dbReference type="ARBA" id="ARBA00022525"/>
    </source>
</evidence>
<dbReference type="STRING" id="121845.A0A1S3D3T9"/>
<dbReference type="InterPro" id="IPR043504">
    <property type="entry name" value="Peptidase_S1_PA_chymotrypsin"/>
</dbReference>